<gene>
    <name evidence="2" type="ORF">ACFX5D_14215</name>
</gene>
<keyword evidence="1" id="KW-0812">Transmembrane</keyword>
<comment type="caution">
    <text evidence="2">The sequence shown here is derived from an EMBL/GenBank/DDBJ whole genome shotgun (WGS) entry which is preliminary data.</text>
</comment>
<reference evidence="2 3" key="1">
    <citation type="submission" date="2024-06" db="EMBL/GenBank/DDBJ databases">
        <title>Flavobacterium spp. isolated from glacier.</title>
        <authorList>
            <person name="Han D."/>
        </authorList>
    </citation>
    <scope>NUCLEOTIDE SEQUENCE [LARGE SCALE GENOMIC DNA]</scope>
    <source>
        <strain evidence="2 3">LB3P45</strain>
    </source>
</reference>
<proteinExistence type="predicted"/>
<evidence type="ECO:0000256" key="1">
    <source>
        <dbReference type="SAM" id="Phobius"/>
    </source>
</evidence>
<keyword evidence="1" id="KW-1133">Transmembrane helix</keyword>
<dbReference type="EMBL" id="JBHZQA010000010">
    <property type="protein sequence ID" value="MFE3849123.1"/>
    <property type="molecule type" value="Genomic_DNA"/>
</dbReference>
<protein>
    <submittedName>
        <fullName evidence="2">Uncharacterized protein</fullName>
    </submittedName>
</protein>
<feature type="transmembrane region" description="Helical" evidence="1">
    <location>
        <begin position="26"/>
        <end position="45"/>
    </location>
</feature>
<accession>A0ABW6HQ04</accession>
<evidence type="ECO:0000313" key="2">
    <source>
        <dbReference type="EMBL" id="MFE3849123.1"/>
    </source>
</evidence>
<organism evidence="2 3">
    <name type="scientific">Flavobacterium fructosi</name>
    <dbReference type="NCBI Taxonomy" id="3230416"/>
    <lineage>
        <taxon>Bacteria</taxon>
        <taxon>Pseudomonadati</taxon>
        <taxon>Bacteroidota</taxon>
        <taxon>Flavobacteriia</taxon>
        <taxon>Flavobacteriales</taxon>
        <taxon>Flavobacteriaceae</taxon>
        <taxon>Flavobacterium</taxon>
    </lineage>
</organism>
<dbReference type="Proteomes" id="UP001600039">
    <property type="component" value="Unassembled WGS sequence"/>
</dbReference>
<keyword evidence="1" id="KW-0472">Membrane</keyword>
<name>A0ABW6HQ04_9FLAO</name>
<dbReference type="RefSeq" id="WP_379858870.1">
    <property type="nucleotide sequence ID" value="NZ_JBHZQA010000010.1"/>
</dbReference>
<keyword evidence="3" id="KW-1185">Reference proteome</keyword>
<sequence>MSDKFLLTNTVYMTKFLKMWEEKPEAVIMIILAIASISVSVFFGYNTMR</sequence>
<evidence type="ECO:0000313" key="3">
    <source>
        <dbReference type="Proteomes" id="UP001600039"/>
    </source>
</evidence>